<keyword evidence="1" id="KW-1133">Transmembrane helix</keyword>
<dbReference type="RefSeq" id="WP_008507988.1">
    <property type="nucleotide sequence ID" value="NZ_RBKU01000001.1"/>
</dbReference>
<keyword evidence="1" id="KW-0472">Membrane</keyword>
<proteinExistence type="predicted"/>
<evidence type="ECO:0000313" key="2">
    <source>
        <dbReference type="EMBL" id="RKR83409.1"/>
    </source>
</evidence>
<keyword evidence="3" id="KW-1185">Reference proteome</keyword>
<name>A0A495J5Z0_9SPHI</name>
<comment type="caution">
    <text evidence="2">The sequence shown here is derived from an EMBL/GenBank/DDBJ whole genome shotgun (WGS) entry which is preliminary data.</text>
</comment>
<keyword evidence="1" id="KW-0812">Transmembrane</keyword>
<dbReference type="Proteomes" id="UP000268007">
    <property type="component" value="Unassembled WGS sequence"/>
</dbReference>
<accession>A0A495J5Z0</accession>
<protein>
    <submittedName>
        <fullName evidence="2">Uncharacterized protein</fullName>
    </submittedName>
</protein>
<gene>
    <name evidence="2" type="ORF">BDD43_3617</name>
</gene>
<organism evidence="2 3">
    <name type="scientific">Mucilaginibacter gracilis</name>
    <dbReference type="NCBI Taxonomy" id="423350"/>
    <lineage>
        <taxon>Bacteria</taxon>
        <taxon>Pseudomonadati</taxon>
        <taxon>Bacteroidota</taxon>
        <taxon>Sphingobacteriia</taxon>
        <taxon>Sphingobacteriales</taxon>
        <taxon>Sphingobacteriaceae</taxon>
        <taxon>Mucilaginibacter</taxon>
    </lineage>
</organism>
<dbReference type="AlphaFoldDB" id="A0A495J5Z0"/>
<evidence type="ECO:0000313" key="3">
    <source>
        <dbReference type="Proteomes" id="UP000268007"/>
    </source>
</evidence>
<sequence length="40" mass="4741">METATIIGFGMLIVFLIGVIIAIINDTRREKRFWDDWKKE</sequence>
<feature type="transmembrane region" description="Helical" evidence="1">
    <location>
        <begin position="6"/>
        <end position="24"/>
    </location>
</feature>
<dbReference type="EMBL" id="RBKU01000001">
    <property type="protein sequence ID" value="RKR83409.1"/>
    <property type="molecule type" value="Genomic_DNA"/>
</dbReference>
<reference evidence="2 3" key="1">
    <citation type="submission" date="2018-10" db="EMBL/GenBank/DDBJ databases">
        <title>Genomic Encyclopedia of Archaeal and Bacterial Type Strains, Phase II (KMG-II): from individual species to whole genera.</title>
        <authorList>
            <person name="Goeker M."/>
        </authorList>
    </citation>
    <scope>NUCLEOTIDE SEQUENCE [LARGE SCALE GENOMIC DNA]</scope>
    <source>
        <strain evidence="2 3">DSM 18602</strain>
    </source>
</reference>
<evidence type="ECO:0000256" key="1">
    <source>
        <dbReference type="SAM" id="Phobius"/>
    </source>
</evidence>